<dbReference type="InterPro" id="IPR036873">
    <property type="entry name" value="Rhodanese-like_dom_sf"/>
</dbReference>
<dbReference type="SMART" id="SM00450">
    <property type="entry name" value="RHOD"/>
    <property type="match status" value="1"/>
</dbReference>
<dbReference type="Proteomes" id="UP000825933">
    <property type="component" value="Unassembled WGS sequence"/>
</dbReference>
<evidence type="ECO:0000259" key="1">
    <source>
        <dbReference type="PROSITE" id="PS50206"/>
    </source>
</evidence>
<name>A0A8T5UX90_9EURY</name>
<feature type="domain" description="Rhodanese" evidence="1">
    <location>
        <begin position="26"/>
        <end position="115"/>
    </location>
</feature>
<organism evidence="2 3">
    <name type="scientific">Methanobacterium spitsbergense</name>
    <dbReference type="NCBI Taxonomy" id="2874285"/>
    <lineage>
        <taxon>Archaea</taxon>
        <taxon>Methanobacteriati</taxon>
        <taxon>Methanobacteriota</taxon>
        <taxon>Methanomada group</taxon>
        <taxon>Methanobacteria</taxon>
        <taxon>Methanobacteriales</taxon>
        <taxon>Methanobacteriaceae</taxon>
        <taxon>Methanobacterium</taxon>
    </lineage>
</organism>
<protein>
    <submittedName>
        <fullName evidence="2">Rhodanese-like domain-containing protein</fullName>
    </submittedName>
</protein>
<sequence length="115" mass="13466">MFTLRRNNKNDIEPKEAFELIITNNNTDGFVILDVRTPEEYNETHIENSLNINYNSKNFKLEIEKLDKNKKYLVYCHSGRRSSNAIKTMEKSGFKDLKNISGGISRWKKNNLPLI</sequence>
<dbReference type="SUPFAM" id="SSF52821">
    <property type="entry name" value="Rhodanese/Cell cycle control phosphatase"/>
    <property type="match status" value="1"/>
</dbReference>
<accession>A0A8T5UX90</accession>
<evidence type="ECO:0000313" key="2">
    <source>
        <dbReference type="EMBL" id="MBZ2166526.1"/>
    </source>
</evidence>
<dbReference type="Gene3D" id="3.40.250.10">
    <property type="entry name" value="Rhodanese-like domain"/>
    <property type="match status" value="1"/>
</dbReference>
<reference evidence="3" key="1">
    <citation type="journal article" date="2022" name="Microbiol. Resour. Announc.">
        <title>Draft Genome Sequence of a Methanogenic Archaeon from West Spitsbergen Permafrost.</title>
        <authorList>
            <person name="Trubitsyn V."/>
            <person name="Rivkina E."/>
            <person name="Shcherbakova V."/>
        </authorList>
    </citation>
    <scope>NUCLEOTIDE SEQUENCE [LARGE SCALE GENOMIC DNA]</scope>
    <source>
        <strain evidence="3">VT</strain>
    </source>
</reference>
<dbReference type="RefSeq" id="WP_223792076.1">
    <property type="nucleotide sequence ID" value="NZ_JAIOUQ010000013.1"/>
</dbReference>
<dbReference type="Pfam" id="PF00581">
    <property type="entry name" value="Rhodanese"/>
    <property type="match status" value="1"/>
</dbReference>
<keyword evidence="3" id="KW-1185">Reference proteome</keyword>
<gene>
    <name evidence="2" type="ORF">K8N75_10810</name>
</gene>
<dbReference type="PROSITE" id="PS50206">
    <property type="entry name" value="RHODANESE_3"/>
    <property type="match status" value="1"/>
</dbReference>
<dbReference type="InterPro" id="IPR001763">
    <property type="entry name" value="Rhodanese-like_dom"/>
</dbReference>
<dbReference type="EMBL" id="JAIOUQ010000013">
    <property type="protein sequence ID" value="MBZ2166526.1"/>
    <property type="molecule type" value="Genomic_DNA"/>
</dbReference>
<evidence type="ECO:0000313" key="3">
    <source>
        <dbReference type="Proteomes" id="UP000825933"/>
    </source>
</evidence>
<dbReference type="AlphaFoldDB" id="A0A8T5UX90"/>
<dbReference type="PANTHER" id="PTHR43031:SF1">
    <property type="entry name" value="PYRIDINE NUCLEOTIDE-DISULPHIDE OXIDOREDUCTASE"/>
    <property type="match status" value="1"/>
</dbReference>
<dbReference type="InterPro" id="IPR050229">
    <property type="entry name" value="GlpE_sulfurtransferase"/>
</dbReference>
<comment type="caution">
    <text evidence="2">The sequence shown here is derived from an EMBL/GenBank/DDBJ whole genome shotgun (WGS) entry which is preliminary data.</text>
</comment>
<dbReference type="CDD" id="cd00158">
    <property type="entry name" value="RHOD"/>
    <property type="match status" value="1"/>
</dbReference>
<dbReference type="PANTHER" id="PTHR43031">
    <property type="entry name" value="FAD-DEPENDENT OXIDOREDUCTASE"/>
    <property type="match status" value="1"/>
</dbReference>
<proteinExistence type="predicted"/>